<keyword evidence="2" id="KW-1185">Reference proteome</keyword>
<proteinExistence type="predicted"/>
<dbReference type="Proteomes" id="UP000091857">
    <property type="component" value="Chromosome 4"/>
</dbReference>
<comment type="caution">
    <text evidence="1">The sequence shown here is derived from an EMBL/GenBank/DDBJ whole genome shotgun (WGS) entry which is preliminary data.</text>
</comment>
<dbReference type="EMBL" id="CM004390">
    <property type="protein sequence ID" value="KAG8655674.1"/>
    <property type="molecule type" value="Genomic_DNA"/>
</dbReference>
<evidence type="ECO:0000313" key="1">
    <source>
        <dbReference type="EMBL" id="KAG8655674.1"/>
    </source>
</evidence>
<name>A0ACB7HUP0_MANES</name>
<accession>A0ACB7HUP0</accession>
<sequence length="123" mass="14400">MSMIGELKFFIRLQIKQAKDDIFINQAQHVKELIKRFEMENSKPSRTPMSTNTKLDKDEKGKSVDEKLYRNMIGSLLYLTTSRPDIILSLCLCVHFQLYPKESYLHAVKRILRYLNGILHLGL</sequence>
<gene>
    <name evidence="1" type="ORF">MANES_04G061801v8</name>
</gene>
<evidence type="ECO:0000313" key="2">
    <source>
        <dbReference type="Proteomes" id="UP000091857"/>
    </source>
</evidence>
<protein>
    <submittedName>
        <fullName evidence="1">Uncharacterized protein</fullName>
    </submittedName>
</protein>
<reference evidence="2" key="1">
    <citation type="journal article" date="2016" name="Nat. Biotechnol.">
        <title>Sequencing wild and cultivated cassava and related species reveals extensive interspecific hybridization and genetic diversity.</title>
        <authorList>
            <person name="Bredeson J.V."/>
            <person name="Lyons J.B."/>
            <person name="Prochnik S.E."/>
            <person name="Wu G.A."/>
            <person name="Ha C.M."/>
            <person name="Edsinger-Gonzales E."/>
            <person name="Grimwood J."/>
            <person name="Schmutz J."/>
            <person name="Rabbi I.Y."/>
            <person name="Egesi C."/>
            <person name="Nauluvula P."/>
            <person name="Lebot V."/>
            <person name="Ndunguru J."/>
            <person name="Mkamilo G."/>
            <person name="Bart R.S."/>
            <person name="Setter T.L."/>
            <person name="Gleadow R.M."/>
            <person name="Kulakow P."/>
            <person name="Ferguson M.E."/>
            <person name="Rounsley S."/>
            <person name="Rokhsar D.S."/>
        </authorList>
    </citation>
    <scope>NUCLEOTIDE SEQUENCE [LARGE SCALE GENOMIC DNA]</scope>
    <source>
        <strain evidence="2">cv. AM560-2</strain>
    </source>
</reference>
<organism evidence="1 2">
    <name type="scientific">Manihot esculenta</name>
    <name type="common">Cassava</name>
    <name type="synonym">Jatropha manihot</name>
    <dbReference type="NCBI Taxonomy" id="3983"/>
    <lineage>
        <taxon>Eukaryota</taxon>
        <taxon>Viridiplantae</taxon>
        <taxon>Streptophyta</taxon>
        <taxon>Embryophyta</taxon>
        <taxon>Tracheophyta</taxon>
        <taxon>Spermatophyta</taxon>
        <taxon>Magnoliopsida</taxon>
        <taxon>eudicotyledons</taxon>
        <taxon>Gunneridae</taxon>
        <taxon>Pentapetalae</taxon>
        <taxon>rosids</taxon>
        <taxon>fabids</taxon>
        <taxon>Malpighiales</taxon>
        <taxon>Euphorbiaceae</taxon>
        <taxon>Crotonoideae</taxon>
        <taxon>Manihoteae</taxon>
        <taxon>Manihot</taxon>
    </lineage>
</organism>